<feature type="region of interest" description="Disordered" evidence="1">
    <location>
        <begin position="82"/>
        <end position="107"/>
    </location>
</feature>
<evidence type="ECO:0000313" key="2">
    <source>
        <dbReference type="EMBL" id="MBG6135622.1"/>
    </source>
</evidence>
<gene>
    <name evidence="2" type="ORF">IW245_001816</name>
</gene>
<dbReference type="RefSeq" id="WP_197002710.1">
    <property type="nucleotide sequence ID" value="NZ_BONS01000002.1"/>
</dbReference>
<dbReference type="AlphaFoldDB" id="A0A8J7GFJ8"/>
<dbReference type="Proteomes" id="UP000622552">
    <property type="component" value="Unassembled WGS sequence"/>
</dbReference>
<keyword evidence="3" id="KW-1185">Reference proteome</keyword>
<reference evidence="2" key="1">
    <citation type="submission" date="2020-11" db="EMBL/GenBank/DDBJ databases">
        <title>Sequencing the genomes of 1000 actinobacteria strains.</title>
        <authorList>
            <person name="Klenk H.-P."/>
        </authorList>
    </citation>
    <scope>NUCLEOTIDE SEQUENCE</scope>
    <source>
        <strain evidence="2">DSM 45356</strain>
    </source>
</reference>
<organism evidence="2 3">
    <name type="scientific">Longispora fulva</name>
    <dbReference type="NCBI Taxonomy" id="619741"/>
    <lineage>
        <taxon>Bacteria</taxon>
        <taxon>Bacillati</taxon>
        <taxon>Actinomycetota</taxon>
        <taxon>Actinomycetes</taxon>
        <taxon>Micromonosporales</taxon>
        <taxon>Micromonosporaceae</taxon>
        <taxon>Longispora</taxon>
    </lineage>
</organism>
<evidence type="ECO:0000313" key="3">
    <source>
        <dbReference type="Proteomes" id="UP000622552"/>
    </source>
</evidence>
<dbReference type="EMBL" id="JADOUF010000001">
    <property type="protein sequence ID" value="MBG6135622.1"/>
    <property type="molecule type" value="Genomic_DNA"/>
</dbReference>
<sequence>MANARTTHEPVAFIRTGDTRNVLSLLGYQHIPASHVLHERDVFGEAGRLLAEEGFLVVGTWEPNLTGWEVRITHVEATLPAAGSPAPRARRKPGSVPSVRMSRRVGS</sequence>
<protein>
    <submittedName>
        <fullName evidence="2">Uncharacterized protein</fullName>
    </submittedName>
</protein>
<proteinExistence type="predicted"/>
<comment type="caution">
    <text evidence="2">The sequence shown here is derived from an EMBL/GenBank/DDBJ whole genome shotgun (WGS) entry which is preliminary data.</text>
</comment>
<evidence type="ECO:0000256" key="1">
    <source>
        <dbReference type="SAM" id="MobiDB-lite"/>
    </source>
</evidence>
<name>A0A8J7GFJ8_9ACTN</name>
<accession>A0A8J7GFJ8</accession>